<dbReference type="InterPro" id="IPR036259">
    <property type="entry name" value="MFS_trans_sf"/>
</dbReference>
<evidence type="ECO:0000259" key="6">
    <source>
        <dbReference type="PROSITE" id="PS50850"/>
    </source>
</evidence>
<evidence type="ECO:0000256" key="1">
    <source>
        <dbReference type="ARBA" id="ARBA00004141"/>
    </source>
</evidence>
<keyword evidence="3 5" id="KW-1133">Transmembrane helix</keyword>
<dbReference type="GO" id="GO:0005886">
    <property type="term" value="C:plasma membrane"/>
    <property type="evidence" value="ECO:0007669"/>
    <property type="project" value="TreeGrafter"/>
</dbReference>
<dbReference type="InterPro" id="IPR005828">
    <property type="entry name" value="MFS_sugar_transport-like"/>
</dbReference>
<dbReference type="OrthoDB" id="9784658at2"/>
<sequence>MTSIVNAGGRLDRLPIGPFHYRIMWLIGIGMFFDGFDIYIAGTVLGATLKSGFSILPENALFVSSTFVGMMVGSFLTGFLGDRYGRRFTYQANLLIFGLAAIAAAFAPTMTVLIALRFVMGVGLGAENVVGYSTMTEFVPARSRGRWLGLMAVFVVTGLPVASLVGYVVIPLFGWRAMFVLGGIGALGVWHLRKGLPESPRWLEAVGRTEEAEALLREIERDAARGGTLPPPAPVGPALPKVAFATLFRAPLLGRVIVGCLCLIVINTLLYGFVTWLPTFFIKQGLSVATSFGYSLLMGLGAPVGSAIGAFTADRWGRKPTIAGASATAILFGILYPLTRDPVLLPLAGFCLTVPIYVLVALLFGIYIPELFPTEVRLRASGLCNTFGRGATIVTPFIVVSLFQNYGISGVMMLMIGLLALQIVAVLTLGVEPRQQSLEEMKPRDVGGPLDEPARTIRRGLA</sequence>
<feature type="transmembrane region" description="Helical" evidence="5">
    <location>
        <begin position="88"/>
        <end position="108"/>
    </location>
</feature>
<dbReference type="InterPro" id="IPR005829">
    <property type="entry name" value="Sugar_transporter_CS"/>
</dbReference>
<keyword evidence="8" id="KW-1185">Reference proteome</keyword>
<reference evidence="7 8" key="1">
    <citation type="submission" date="2019-04" db="EMBL/GenBank/DDBJ databases">
        <authorList>
            <person name="Feng G."/>
            <person name="Zhu H."/>
        </authorList>
    </citation>
    <scope>NUCLEOTIDE SEQUENCE [LARGE SCALE GENOMIC DNA]</scope>
    <source>
        <strain evidence="7 8">6HR-1</strain>
    </source>
</reference>
<feature type="transmembrane region" description="Helical" evidence="5">
    <location>
        <begin position="147"/>
        <end position="167"/>
    </location>
</feature>
<proteinExistence type="predicted"/>
<evidence type="ECO:0000256" key="2">
    <source>
        <dbReference type="ARBA" id="ARBA00022692"/>
    </source>
</evidence>
<dbReference type="CDD" id="cd17316">
    <property type="entry name" value="MFS_SV2_like"/>
    <property type="match status" value="1"/>
</dbReference>
<dbReference type="PROSITE" id="PS00216">
    <property type="entry name" value="SUGAR_TRANSPORT_1"/>
    <property type="match status" value="1"/>
</dbReference>
<feature type="transmembrane region" description="Helical" evidence="5">
    <location>
        <begin position="320"/>
        <end position="338"/>
    </location>
</feature>
<comment type="subcellular location">
    <subcellularLocation>
        <location evidence="1">Membrane</location>
        <topology evidence="1">Multi-pass membrane protein</topology>
    </subcellularLocation>
</comment>
<keyword evidence="2 5" id="KW-0812">Transmembrane</keyword>
<dbReference type="EMBL" id="SRLB01000012">
    <property type="protein sequence ID" value="TGD97967.1"/>
    <property type="molecule type" value="Genomic_DNA"/>
</dbReference>
<dbReference type="RefSeq" id="WP_135416317.1">
    <property type="nucleotide sequence ID" value="NZ_SRLB01000012.1"/>
</dbReference>
<dbReference type="SUPFAM" id="SSF103473">
    <property type="entry name" value="MFS general substrate transporter"/>
    <property type="match status" value="1"/>
</dbReference>
<feature type="domain" description="Major facilitator superfamily (MFS) profile" evidence="6">
    <location>
        <begin position="23"/>
        <end position="434"/>
    </location>
</feature>
<evidence type="ECO:0000256" key="5">
    <source>
        <dbReference type="SAM" id="Phobius"/>
    </source>
</evidence>
<dbReference type="PANTHER" id="PTHR23508:SF10">
    <property type="entry name" value="CARBOXYLIC ACID TRANSPORTER PROTEIN HOMOLOG"/>
    <property type="match status" value="1"/>
</dbReference>
<dbReference type="AlphaFoldDB" id="A0A4Z0NMV7"/>
<name>A0A4Z0NMV7_9HYPH</name>
<organism evidence="7 8">
    <name type="scientific">Methylobacterium nonmethylotrophicum</name>
    <dbReference type="NCBI Taxonomy" id="1141884"/>
    <lineage>
        <taxon>Bacteria</taxon>
        <taxon>Pseudomonadati</taxon>
        <taxon>Pseudomonadota</taxon>
        <taxon>Alphaproteobacteria</taxon>
        <taxon>Hyphomicrobiales</taxon>
        <taxon>Methylobacteriaceae</taxon>
        <taxon>Methylobacterium</taxon>
    </lineage>
</organism>
<dbReference type="GO" id="GO:0046943">
    <property type="term" value="F:carboxylic acid transmembrane transporter activity"/>
    <property type="evidence" value="ECO:0007669"/>
    <property type="project" value="TreeGrafter"/>
</dbReference>
<feature type="transmembrane region" description="Helical" evidence="5">
    <location>
        <begin position="252"/>
        <end position="274"/>
    </location>
</feature>
<feature type="transmembrane region" description="Helical" evidence="5">
    <location>
        <begin position="61"/>
        <end position="81"/>
    </location>
</feature>
<evidence type="ECO:0000256" key="3">
    <source>
        <dbReference type="ARBA" id="ARBA00022989"/>
    </source>
</evidence>
<gene>
    <name evidence="7" type="ORF">EU555_17550</name>
</gene>
<feature type="transmembrane region" description="Helical" evidence="5">
    <location>
        <begin position="406"/>
        <end position="431"/>
    </location>
</feature>
<dbReference type="Gene3D" id="1.20.1250.20">
    <property type="entry name" value="MFS general substrate transporter like domains"/>
    <property type="match status" value="1"/>
</dbReference>
<dbReference type="InterPro" id="IPR020846">
    <property type="entry name" value="MFS_dom"/>
</dbReference>
<keyword evidence="4 5" id="KW-0472">Membrane</keyword>
<feature type="transmembrane region" description="Helical" evidence="5">
    <location>
        <begin position="380"/>
        <end position="400"/>
    </location>
</feature>
<protein>
    <submittedName>
        <fullName evidence="7">MFS transporter</fullName>
    </submittedName>
</protein>
<dbReference type="PROSITE" id="PS50850">
    <property type="entry name" value="MFS"/>
    <property type="match status" value="1"/>
</dbReference>
<evidence type="ECO:0000313" key="7">
    <source>
        <dbReference type="EMBL" id="TGD97967.1"/>
    </source>
</evidence>
<comment type="caution">
    <text evidence="7">The sequence shown here is derived from an EMBL/GenBank/DDBJ whole genome shotgun (WGS) entry which is preliminary data.</text>
</comment>
<evidence type="ECO:0000313" key="8">
    <source>
        <dbReference type="Proteomes" id="UP000297535"/>
    </source>
</evidence>
<dbReference type="PANTHER" id="PTHR23508">
    <property type="entry name" value="CARBOXYLIC ACID TRANSPORTER PROTEIN HOMOLOG"/>
    <property type="match status" value="1"/>
</dbReference>
<evidence type="ECO:0000256" key="4">
    <source>
        <dbReference type="ARBA" id="ARBA00023136"/>
    </source>
</evidence>
<dbReference type="Proteomes" id="UP000297535">
    <property type="component" value="Unassembled WGS sequence"/>
</dbReference>
<feature type="transmembrane region" description="Helical" evidence="5">
    <location>
        <begin position="294"/>
        <end position="313"/>
    </location>
</feature>
<feature type="transmembrane region" description="Helical" evidence="5">
    <location>
        <begin position="344"/>
        <end position="368"/>
    </location>
</feature>
<accession>A0A4Z0NMV7</accession>
<dbReference type="Pfam" id="PF00083">
    <property type="entry name" value="Sugar_tr"/>
    <property type="match status" value="1"/>
</dbReference>
<feature type="transmembrane region" description="Helical" evidence="5">
    <location>
        <begin position="21"/>
        <end position="41"/>
    </location>
</feature>